<evidence type="ECO:0000313" key="2">
    <source>
        <dbReference type="EMBL" id="KAJ8416186.1"/>
    </source>
</evidence>
<keyword evidence="3" id="KW-1185">Reference proteome</keyword>
<gene>
    <name evidence="2" type="ORF">AAFF_G00382080</name>
</gene>
<dbReference type="Proteomes" id="UP001221898">
    <property type="component" value="Unassembled WGS sequence"/>
</dbReference>
<comment type="caution">
    <text evidence="2">The sequence shown here is derived from an EMBL/GenBank/DDBJ whole genome shotgun (WGS) entry which is preliminary data.</text>
</comment>
<name>A0AAD7X058_9TELE</name>
<feature type="compositionally biased region" description="Basic and acidic residues" evidence="1">
    <location>
        <begin position="16"/>
        <end position="29"/>
    </location>
</feature>
<feature type="region of interest" description="Disordered" evidence="1">
    <location>
        <begin position="1"/>
        <end position="30"/>
    </location>
</feature>
<sequence>MALARRFGQRRSTQASRERLTNHRREGGERWGTVAADVQFHTGQGYQSFGAAEQEELALHAFLQALTPERLHQHVIMATPRSLDEALKEAERAEDVLCLAPSQTACWRRKSAGHAHPHSSDDSVHRRYDVAAATAVTSQDT</sequence>
<proteinExistence type="predicted"/>
<dbReference type="EMBL" id="JAINUG010000007">
    <property type="protein sequence ID" value="KAJ8416186.1"/>
    <property type="molecule type" value="Genomic_DNA"/>
</dbReference>
<protein>
    <submittedName>
        <fullName evidence="2">Uncharacterized protein</fullName>
    </submittedName>
</protein>
<reference evidence="2" key="1">
    <citation type="journal article" date="2023" name="Science">
        <title>Genome structures resolve the early diversification of teleost fishes.</title>
        <authorList>
            <person name="Parey E."/>
            <person name="Louis A."/>
            <person name="Montfort J."/>
            <person name="Bouchez O."/>
            <person name="Roques C."/>
            <person name="Iampietro C."/>
            <person name="Lluch J."/>
            <person name="Castinel A."/>
            <person name="Donnadieu C."/>
            <person name="Desvignes T."/>
            <person name="Floi Bucao C."/>
            <person name="Jouanno E."/>
            <person name="Wen M."/>
            <person name="Mejri S."/>
            <person name="Dirks R."/>
            <person name="Jansen H."/>
            <person name="Henkel C."/>
            <person name="Chen W.J."/>
            <person name="Zahm M."/>
            <person name="Cabau C."/>
            <person name="Klopp C."/>
            <person name="Thompson A.W."/>
            <person name="Robinson-Rechavi M."/>
            <person name="Braasch I."/>
            <person name="Lecointre G."/>
            <person name="Bobe J."/>
            <person name="Postlethwait J.H."/>
            <person name="Berthelot C."/>
            <person name="Roest Crollius H."/>
            <person name="Guiguen Y."/>
        </authorList>
    </citation>
    <scope>NUCLEOTIDE SEQUENCE</scope>
    <source>
        <strain evidence="2">NC1722</strain>
    </source>
</reference>
<organism evidence="2 3">
    <name type="scientific">Aldrovandia affinis</name>
    <dbReference type="NCBI Taxonomy" id="143900"/>
    <lineage>
        <taxon>Eukaryota</taxon>
        <taxon>Metazoa</taxon>
        <taxon>Chordata</taxon>
        <taxon>Craniata</taxon>
        <taxon>Vertebrata</taxon>
        <taxon>Euteleostomi</taxon>
        <taxon>Actinopterygii</taxon>
        <taxon>Neopterygii</taxon>
        <taxon>Teleostei</taxon>
        <taxon>Notacanthiformes</taxon>
        <taxon>Halosauridae</taxon>
        <taxon>Aldrovandia</taxon>
    </lineage>
</organism>
<accession>A0AAD7X058</accession>
<evidence type="ECO:0000256" key="1">
    <source>
        <dbReference type="SAM" id="MobiDB-lite"/>
    </source>
</evidence>
<dbReference type="AlphaFoldDB" id="A0AAD7X058"/>
<evidence type="ECO:0000313" key="3">
    <source>
        <dbReference type="Proteomes" id="UP001221898"/>
    </source>
</evidence>